<evidence type="ECO:0000256" key="5">
    <source>
        <dbReference type="ARBA" id="ARBA00022691"/>
    </source>
</evidence>
<reference evidence="8 9" key="1">
    <citation type="submission" date="2019-02" db="EMBL/GenBank/DDBJ databases">
        <title>Deep-cultivation of Planctomycetes and their phenomic and genomic characterization uncovers novel biology.</title>
        <authorList>
            <person name="Wiegand S."/>
            <person name="Jogler M."/>
            <person name="Boedeker C."/>
            <person name="Pinto D."/>
            <person name="Vollmers J."/>
            <person name="Rivas-Marin E."/>
            <person name="Kohn T."/>
            <person name="Peeters S.H."/>
            <person name="Heuer A."/>
            <person name="Rast P."/>
            <person name="Oberbeckmann S."/>
            <person name="Bunk B."/>
            <person name="Jeske O."/>
            <person name="Meyerdierks A."/>
            <person name="Storesund J.E."/>
            <person name="Kallscheuer N."/>
            <person name="Luecker S."/>
            <person name="Lage O.M."/>
            <person name="Pohl T."/>
            <person name="Merkel B.J."/>
            <person name="Hornburger P."/>
            <person name="Mueller R.-W."/>
            <person name="Bruemmer F."/>
            <person name="Labrenz M."/>
            <person name="Spormann A.M."/>
            <person name="Op Den Camp H."/>
            <person name="Overmann J."/>
            <person name="Amann R."/>
            <person name="Jetten M.S.M."/>
            <person name="Mascher T."/>
            <person name="Medema M.H."/>
            <person name="Devos D.P."/>
            <person name="Kaster A.-K."/>
            <person name="Ovreas L."/>
            <person name="Rohde M."/>
            <person name="Galperin M.Y."/>
            <person name="Jogler C."/>
        </authorList>
    </citation>
    <scope>NUCLEOTIDE SEQUENCE [LARGE SCALE GENOMIC DNA]</scope>
    <source>
        <strain evidence="8 9">KOR42</strain>
    </source>
</reference>
<feature type="binding site" evidence="7">
    <location>
        <position position="43"/>
    </location>
    <ligand>
        <name>S-adenosyl-L-methionine</name>
        <dbReference type="ChEBI" id="CHEBI:59789"/>
    </ligand>
</feature>
<keyword evidence="5 7" id="KW-0949">S-adenosyl-L-methionine</keyword>
<comment type="function">
    <text evidence="2 7">Catalyzes the formation of N(7)-methylguanine at position 46 (m7G46) in tRNA.</text>
</comment>
<dbReference type="InterPro" id="IPR029063">
    <property type="entry name" value="SAM-dependent_MTases_sf"/>
</dbReference>
<dbReference type="GO" id="GO:0043527">
    <property type="term" value="C:tRNA methyltransferase complex"/>
    <property type="evidence" value="ECO:0007669"/>
    <property type="project" value="TreeGrafter"/>
</dbReference>
<evidence type="ECO:0000256" key="4">
    <source>
        <dbReference type="ARBA" id="ARBA00022679"/>
    </source>
</evidence>
<keyword evidence="4 7" id="KW-0808">Transferase</keyword>
<comment type="caution">
    <text evidence="7">Lacks conserved residue(s) required for the propagation of feature annotation.</text>
</comment>
<evidence type="ECO:0000256" key="7">
    <source>
        <dbReference type="HAMAP-Rule" id="MF_01057"/>
    </source>
</evidence>
<dbReference type="OrthoDB" id="9802090at2"/>
<evidence type="ECO:0000256" key="3">
    <source>
        <dbReference type="ARBA" id="ARBA00022603"/>
    </source>
</evidence>
<evidence type="ECO:0000313" key="9">
    <source>
        <dbReference type="Proteomes" id="UP000317243"/>
    </source>
</evidence>
<dbReference type="Gene3D" id="3.40.50.150">
    <property type="entry name" value="Vaccinia Virus protein VP39"/>
    <property type="match status" value="1"/>
</dbReference>
<dbReference type="PROSITE" id="PS51625">
    <property type="entry name" value="SAM_MT_TRMB"/>
    <property type="match status" value="1"/>
</dbReference>
<dbReference type="EC" id="2.1.1.33" evidence="7"/>
<dbReference type="CDD" id="cd02440">
    <property type="entry name" value="AdoMet_MTases"/>
    <property type="match status" value="1"/>
</dbReference>
<gene>
    <name evidence="7 8" type="primary">trmB</name>
    <name evidence="8" type="ORF">KOR42_52050</name>
</gene>
<dbReference type="PANTHER" id="PTHR23417">
    <property type="entry name" value="3-DEOXY-D-MANNO-OCTULOSONIC-ACID TRANSFERASE/TRNA GUANINE-N 7 - -METHYLTRANSFERASE"/>
    <property type="match status" value="1"/>
</dbReference>
<keyword evidence="6 7" id="KW-0819">tRNA processing</keyword>
<evidence type="ECO:0000256" key="1">
    <source>
        <dbReference type="ARBA" id="ARBA00000142"/>
    </source>
</evidence>
<keyword evidence="9" id="KW-1185">Reference proteome</keyword>
<dbReference type="AlphaFoldDB" id="A0A5C5VAS9"/>
<protein>
    <recommendedName>
        <fullName evidence="7">tRNA (guanine-N(7)-)-methyltransferase</fullName>
        <ecNumber evidence="7">2.1.1.33</ecNumber>
    </recommendedName>
    <alternativeName>
        <fullName evidence="7">tRNA (guanine(46)-N(7))-methyltransferase</fullName>
    </alternativeName>
    <alternativeName>
        <fullName evidence="7">tRNA(m7G46)-methyltransferase</fullName>
    </alternativeName>
</protein>
<name>A0A5C5VAS9_9PLAN</name>
<dbReference type="NCBIfam" id="TIGR00091">
    <property type="entry name" value="tRNA (guanosine(46)-N7)-methyltransferase TrmB"/>
    <property type="match status" value="1"/>
</dbReference>
<proteinExistence type="inferred from homology"/>
<feature type="binding site" evidence="7">
    <location>
        <position position="118"/>
    </location>
    <ligand>
        <name>S-adenosyl-L-methionine</name>
        <dbReference type="ChEBI" id="CHEBI:59789"/>
    </ligand>
</feature>
<evidence type="ECO:0000256" key="6">
    <source>
        <dbReference type="ARBA" id="ARBA00022694"/>
    </source>
</evidence>
<comment type="caution">
    <text evidence="8">The sequence shown here is derived from an EMBL/GenBank/DDBJ whole genome shotgun (WGS) entry which is preliminary data.</text>
</comment>
<dbReference type="GO" id="GO:0008176">
    <property type="term" value="F:tRNA (guanine(46)-N7)-methyltransferase activity"/>
    <property type="evidence" value="ECO:0007669"/>
    <property type="project" value="UniProtKB-UniRule"/>
</dbReference>
<organism evidence="8 9">
    <name type="scientific">Thalassoglobus neptunius</name>
    <dbReference type="NCBI Taxonomy" id="1938619"/>
    <lineage>
        <taxon>Bacteria</taxon>
        <taxon>Pseudomonadati</taxon>
        <taxon>Planctomycetota</taxon>
        <taxon>Planctomycetia</taxon>
        <taxon>Planctomycetales</taxon>
        <taxon>Planctomycetaceae</taxon>
        <taxon>Thalassoglobus</taxon>
    </lineage>
</organism>
<feature type="binding site" evidence="7">
    <location>
        <begin position="191"/>
        <end position="194"/>
    </location>
    <ligand>
        <name>substrate</name>
    </ligand>
</feature>
<comment type="similarity">
    <text evidence="7">Belongs to the class I-like SAM-binding methyltransferase superfamily. TrmB family.</text>
</comment>
<dbReference type="RefSeq" id="WP_146512477.1">
    <property type="nucleotide sequence ID" value="NZ_SIHI01000071.1"/>
</dbReference>
<comment type="catalytic activity">
    <reaction evidence="1 7">
        <text>guanosine(46) in tRNA + S-adenosyl-L-methionine = N(7)-methylguanosine(46) in tRNA + S-adenosyl-L-homocysteine</text>
        <dbReference type="Rhea" id="RHEA:42708"/>
        <dbReference type="Rhea" id="RHEA-COMP:10188"/>
        <dbReference type="Rhea" id="RHEA-COMP:10189"/>
        <dbReference type="ChEBI" id="CHEBI:57856"/>
        <dbReference type="ChEBI" id="CHEBI:59789"/>
        <dbReference type="ChEBI" id="CHEBI:74269"/>
        <dbReference type="ChEBI" id="CHEBI:74480"/>
        <dbReference type="EC" id="2.1.1.33"/>
    </reaction>
</comment>
<dbReference type="UniPathway" id="UPA00989"/>
<accession>A0A5C5VAS9</accession>
<dbReference type="SUPFAM" id="SSF53335">
    <property type="entry name" value="S-adenosyl-L-methionine-dependent methyltransferases"/>
    <property type="match status" value="1"/>
</dbReference>
<feature type="binding site" evidence="7">
    <location>
        <position position="95"/>
    </location>
    <ligand>
        <name>S-adenosyl-L-methionine</name>
        <dbReference type="ChEBI" id="CHEBI:59789"/>
    </ligand>
</feature>
<evidence type="ECO:0000256" key="2">
    <source>
        <dbReference type="ARBA" id="ARBA00003015"/>
    </source>
</evidence>
<dbReference type="InterPro" id="IPR003358">
    <property type="entry name" value="tRNA_(Gua-N-7)_MeTrfase_Trmb"/>
</dbReference>
<dbReference type="Pfam" id="PF02390">
    <property type="entry name" value="Methyltransf_4"/>
    <property type="match status" value="1"/>
</dbReference>
<dbReference type="Proteomes" id="UP000317243">
    <property type="component" value="Unassembled WGS sequence"/>
</dbReference>
<comment type="pathway">
    <text evidence="7">tRNA modification; N(7)-methylguanine-tRNA biosynthesis.</text>
</comment>
<feature type="binding site" evidence="7">
    <location>
        <position position="154"/>
    </location>
    <ligand>
        <name>substrate</name>
    </ligand>
</feature>
<dbReference type="EMBL" id="SIHI01000071">
    <property type="protein sequence ID" value="TWT35110.1"/>
    <property type="molecule type" value="Genomic_DNA"/>
</dbReference>
<dbReference type="InterPro" id="IPR055361">
    <property type="entry name" value="tRNA_methyltr_TrmB_bact"/>
</dbReference>
<feature type="binding site" evidence="7">
    <location>
        <position position="122"/>
    </location>
    <ligand>
        <name>substrate</name>
    </ligand>
</feature>
<feature type="binding site" evidence="7">
    <location>
        <position position="68"/>
    </location>
    <ligand>
        <name>S-adenosyl-L-methionine</name>
        <dbReference type="ChEBI" id="CHEBI:59789"/>
    </ligand>
</feature>
<sequence length="218" mass="25259">MQKSPPSVDLKPFFFAHDDIEELYDGRLDWAEFFGNDNPVEIDIGCGRGLFLVHASEACPDRNFLGLEIDFREGRRGAARLKRRNLTNARVIGGDANVPLNKMIEPHSVDAIHVYFPDPWWKRKHRSRRIVNDKFVDQCANLLVPGGLFHSWTDVEEYFGVISSLLDHHPKFETLPPPAERPPEDDMDYQTSYERKKRKLGLPIHRGKWQRKPLEADD</sequence>
<dbReference type="HAMAP" id="MF_01057">
    <property type="entry name" value="tRNA_methyltr_TrmB"/>
    <property type="match status" value="1"/>
</dbReference>
<dbReference type="PANTHER" id="PTHR23417:SF14">
    <property type="entry name" value="PENTACOTRIPEPTIDE-REPEAT REGION OF PRORP DOMAIN-CONTAINING PROTEIN"/>
    <property type="match status" value="1"/>
</dbReference>
<evidence type="ECO:0000313" key="8">
    <source>
        <dbReference type="EMBL" id="TWT35110.1"/>
    </source>
</evidence>
<keyword evidence="3 7" id="KW-0489">Methyltransferase</keyword>